<dbReference type="InterPro" id="IPR009057">
    <property type="entry name" value="Homeodomain-like_sf"/>
</dbReference>
<dbReference type="PANTHER" id="PTHR30055:SF234">
    <property type="entry name" value="HTH-TYPE TRANSCRIPTIONAL REGULATOR BETI"/>
    <property type="match status" value="1"/>
</dbReference>
<keyword evidence="7" id="KW-1185">Reference proteome</keyword>
<dbReference type="InterPro" id="IPR001647">
    <property type="entry name" value="HTH_TetR"/>
</dbReference>
<evidence type="ECO:0000259" key="5">
    <source>
        <dbReference type="PROSITE" id="PS50977"/>
    </source>
</evidence>
<dbReference type="EMBL" id="FNOI01000006">
    <property type="protein sequence ID" value="SDX33889.1"/>
    <property type="molecule type" value="Genomic_DNA"/>
</dbReference>
<dbReference type="GO" id="GO:0000976">
    <property type="term" value="F:transcription cis-regulatory region binding"/>
    <property type="evidence" value="ECO:0007669"/>
    <property type="project" value="TreeGrafter"/>
</dbReference>
<protein>
    <submittedName>
        <fullName evidence="6">Transcriptional regulator, TetR family</fullName>
    </submittedName>
</protein>
<dbReference type="PROSITE" id="PS50977">
    <property type="entry name" value="HTH_TETR_2"/>
    <property type="match status" value="1"/>
</dbReference>
<evidence type="ECO:0000256" key="3">
    <source>
        <dbReference type="ARBA" id="ARBA00023163"/>
    </source>
</evidence>
<organism evidence="6 7">
    <name type="scientific">Litoreibacter albidus</name>
    <dbReference type="NCBI Taxonomy" id="670155"/>
    <lineage>
        <taxon>Bacteria</taxon>
        <taxon>Pseudomonadati</taxon>
        <taxon>Pseudomonadota</taxon>
        <taxon>Alphaproteobacteria</taxon>
        <taxon>Rhodobacterales</taxon>
        <taxon>Roseobacteraceae</taxon>
        <taxon>Litoreibacter</taxon>
    </lineage>
</organism>
<dbReference type="AlphaFoldDB" id="A0A1H3AYJ6"/>
<proteinExistence type="predicted"/>
<dbReference type="STRING" id="670155.SAMN04488001_2953"/>
<keyword evidence="1" id="KW-0805">Transcription regulation</keyword>
<evidence type="ECO:0000256" key="4">
    <source>
        <dbReference type="PROSITE-ProRule" id="PRU00335"/>
    </source>
</evidence>
<keyword evidence="3" id="KW-0804">Transcription</keyword>
<dbReference type="GO" id="GO:0003700">
    <property type="term" value="F:DNA-binding transcription factor activity"/>
    <property type="evidence" value="ECO:0007669"/>
    <property type="project" value="TreeGrafter"/>
</dbReference>
<dbReference type="OrthoDB" id="63332at2"/>
<gene>
    <name evidence="6" type="ORF">SAMN04488001_2953</name>
</gene>
<dbReference type="PROSITE" id="PS01081">
    <property type="entry name" value="HTH_TETR_1"/>
    <property type="match status" value="1"/>
</dbReference>
<dbReference type="SUPFAM" id="SSF48498">
    <property type="entry name" value="Tetracyclin repressor-like, C-terminal domain"/>
    <property type="match status" value="1"/>
</dbReference>
<dbReference type="InterPro" id="IPR036271">
    <property type="entry name" value="Tet_transcr_reg_TetR-rel_C_sf"/>
</dbReference>
<dbReference type="Gene3D" id="1.10.357.10">
    <property type="entry name" value="Tetracycline Repressor, domain 2"/>
    <property type="match status" value="1"/>
</dbReference>
<name>A0A1H3AYJ6_9RHOB</name>
<dbReference type="Pfam" id="PF00440">
    <property type="entry name" value="TetR_N"/>
    <property type="match status" value="1"/>
</dbReference>
<reference evidence="7" key="1">
    <citation type="submission" date="2016-10" db="EMBL/GenBank/DDBJ databases">
        <authorList>
            <person name="Varghese N."/>
            <person name="Submissions S."/>
        </authorList>
    </citation>
    <scope>NUCLEOTIDE SEQUENCE [LARGE SCALE GENOMIC DNA]</scope>
    <source>
        <strain evidence="7">DSM 26922</strain>
    </source>
</reference>
<accession>A0A1H3AYJ6</accession>
<dbReference type="RefSeq" id="WP_089947700.1">
    <property type="nucleotide sequence ID" value="NZ_FNOI01000006.1"/>
</dbReference>
<evidence type="ECO:0000313" key="7">
    <source>
        <dbReference type="Proteomes" id="UP000199441"/>
    </source>
</evidence>
<feature type="domain" description="HTH tetR-type" evidence="5">
    <location>
        <begin position="7"/>
        <end position="67"/>
    </location>
</feature>
<evidence type="ECO:0000313" key="6">
    <source>
        <dbReference type="EMBL" id="SDX33889.1"/>
    </source>
</evidence>
<dbReference type="InterPro" id="IPR050109">
    <property type="entry name" value="HTH-type_TetR-like_transc_reg"/>
</dbReference>
<evidence type="ECO:0000256" key="2">
    <source>
        <dbReference type="ARBA" id="ARBA00023125"/>
    </source>
</evidence>
<sequence length="199" mass="21594">MKRPTHDAIKDKIRRGLVRVVAQKGIGGTSIGAVAKEAGVSAGTIYLHFADKSDLLQQVYLHIKSEFHAAIVAAAEEADSKAMIERMWRDMLAFTTAQPLDFLFIEYAGAAQVLNPEQAKQVLGFQDDITAMLQRAIDDGTVAQIPVETIVTLLVAPAMHLARVSALHNKPTPAAQIDLTFERVWMSIAGPNPSSSPHN</sequence>
<dbReference type="Proteomes" id="UP000199441">
    <property type="component" value="Unassembled WGS sequence"/>
</dbReference>
<evidence type="ECO:0000256" key="1">
    <source>
        <dbReference type="ARBA" id="ARBA00023015"/>
    </source>
</evidence>
<dbReference type="PRINTS" id="PR00455">
    <property type="entry name" value="HTHTETR"/>
</dbReference>
<feature type="DNA-binding region" description="H-T-H motif" evidence="4">
    <location>
        <begin position="30"/>
        <end position="49"/>
    </location>
</feature>
<dbReference type="PANTHER" id="PTHR30055">
    <property type="entry name" value="HTH-TYPE TRANSCRIPTIONAL REGULATOR RUTR"/>
    <property type="match status" value="1"/>
</dbReference>
<keyword evidence="2 4" id="KW-0238">DNA-binding</keyword>
<dbReference type="SUPFAM" id="SSF46689">
    <property type="entry name" value="Homeodomain-like"/>
    <property type="match status" value="1"/>
</dbReference>
<dbReference type="InterPro" id="IPR023772">
    <property type="entry name" value="DNA-bd_HTH_TetR-type_CS"/>
</dbReference>